<reference evidence="1" key="1">
    <citation type="submission" date="2018-05" db="EMBL/GenBank/DDBJ databases">
        <authorList>
            <person name="Lanie J.A."/>
            <person name="Ng W.-L."/>
            <person name="Kazmierczak K.M."/>
            <person name="Andrzejewski T.M."/>
            <person name="Davidsen T.M."/>
            <person name="Wayne K.J."/>
            <person name="Tettelin H."/>
            <person name="Glass J.I."/>
            <person name="Rusch D."/>
            <person name="Podicherti R."/>
            <person name="Tsui H.-C.T."/>
            <person name="Winkler M.E."/>
        </authorList>
    </citation>
    <scope>NUCLEOTIDE SEQUENCE</scope>
</reference>
<dbReference type="AlphaFoldDB" id="A0A382MJ15"/>
<protein>
    <submittedName>
        <fullName evidence="1">Uncharacterized protein</fullName>
    </submittedName>
</protein>
<evidence type="ECO:0000313" key="1">
    <source>
        <dbReference type="EMBL" id="SVC48478.1"/>
    </source>
</evidence>
<feature type="non-terminal residue" evidence="1">
    <location>
        <position position="40"/>
    </location>
</feature>
<sequence length="40" mass="4164">MGIGGIALASLLQSEGLAIKPNLGAASHNMLPKNTRHQPR</sequence>
<gene>
    <name evidence="1" type="ORF">METZ01_LOCUS301332</name>
</gene>
<accession>A0A382MJ15</accession>
<name>A0A382MJ15_9ZZZZ</name>
<organism evidence="1">
    <name type="scientific">marine metagenome</name>
    <dbReference type="NCBI Taxonomy" id="408172"/>
    <lineage>
        <taxon>unclassified sequences</taxon>
        <taxon>metagenomes</taxon>
        <taxon>ecological metagenomes</taxon>
    </lineage>
</organism>
<proteinExistence type="predicted"/>
<dbReference type="EMBL" id="UINC01093784">
    <property type="protein sequence ID" value="SVC48478.1"/>
    <property type="molecule type" value="Genomic_DNA"/>
</dbReference>